<comment type="similarity">
    <text evidence="2">Belongs to the SsuE family. Isf subfamily.</text>
</comment>
<dbReference type="EMBL" id="CP058910">
    <property type="protein sequence ID" value="QLH75986.1"/>
    <property type="molecule type" value="Genomic_DNA"/>
</dbReference>
<dbReference type="AlphaFoldDB" id="A0A7D5NXU9"/>
<dbReference type="RefSeq" id="WP_179909931.1">
    <property type="nucleotide sequence ID" value="NZ_CP058910.1"/>
</dbReference>
<dbReference type="InterPro" id="IPR005025">
    <property type="entry name" value="FMN_Rdtase-like_dom"/>
</dbReference>
<dbReference type="GeneID" id="56076417"/>
<evidence type="ECO:0000313" key="4">
    <source>
        <dbReference type="EMBL" id="QLH75986.1"/>
    </source>
</evidence>
<protein>
    <submittedName>
        <fullName evidence="4">NAD(P)H-dependent oxidoreductase</fullName>
    </submittedName>
</protein>
<dbReference type="SUPFAM" id="SSF52218">
    <property type="entry name" value="Flavoproteins"/>
    <property type="match status" value="1"/>
</dbReference>
<dbReference type="KEGG" id="hrr:HZS55_01100"/>
<name>A0A7D5NXU9_9EURY</name>
<dbReference type="InterPro" id="IPR029039">
    <property type="entry name" value="Flavoprotein-like_sf"/>
</dbReference>
<dbReference type="PANTHER" id="PTHR30543">
    <property type="entry name" value="CHROMATE REDUCTASE"/>
    <property type="match status" value="1"/>
</dbReference>
<dbReference type="Gene3D" id="3.40.50.360">
    <property type="match status" value="1"/>
</dbReference>
<evidence type="ECO:0000256" key="1">
    <source>
        <dbReference type="ARBA" id="ARBA00001966"/>
    </source>
</evidence>
<evidence type="ECO:0000313" key="5">
    <source>
        <dbReference type="Proteomes" id="UP000509667"/>
    </source>
</evidence>
<dbReference type="Proteomes" id="UP000509667">
    <property type="component" value="Chromosome"/>
</dbReference>
<dbReference type="InterPro" id="IPR050712">
    <property type="entry name" value="NAD(P)H-dep_reductase"/>
</dbReference>
<evidence type="ECO:0000259" key="3">
    <source>
        <dbReference type="Pfam" id="PF03358"/>
    </source>
</evidence>
<accession>A0A7D5NXU9</accession>
<reference evidence="4 5" key="1">
    <citation type="submission" date="2020-07" db="EMBL/GenBank/DDBJ databases">
        <title>Halosimplex pelagicum sp. nov. and Halosimplex rubrum sp. nov., isolated from salted brown alga Laminaria, and emended description of the genus Halosimplex.</title>
        <authorList>
            <person name="Cui H."/>
        </authorList>
    </citation>
    <scope>NUCLEOTIDE SEQUENCE [LARGE SCALE GENOMIC DNA]</scope>
    <source>
        <strain evidence="4 5">R27</strain>
    </source>
</reference>
<dbReference type="GO" id="GO:0005829">
    <property type="term" value="C:cytosol"/>
    <property type="evidence" value="ECO:0007669"/>
    <property type="project" value="TreeGrafter"/>
</dbReference>
<gene>
    <name evidence="4" type="ORF">HZS55_01100</name>
</gene>
<proteinExistence type="inferred from homology"/>
<organism evidence="4 5">
    <name type="scientific">Halosimplex rubrum</name>
    <dbReference type="NCBI Taxonomy" id="869889"/>
    <lineage>
        <taxon>Archaea</taxon>
        <taxon>Methanobacteriati</taxon>
        <taxon>Methanobacteriota</taxon>
        <taxon>Stenosarchaea group</taxon>
        <taxon>Halobacteria</taxon>
        <taxon>Halobacteriales</taxon>
        <taxon>Haloarculaceae</taxon>
        <taxon>Halosimplex</taxon>
    </lineage>
</organism>
<dbReference type="GO" id="GO:0016491">
    <property type="term" value="F:oxidoreductase activity"/>
    <property type="evidence" value="ECO:0007669"/>
    <property type="project" value="InterPro"/>
</dbReference>
<evidence type="ECO:0000256" key="2">
    <source>
        <dbReference type="ARBA" id="ARBA00038292"/>
    </source>
</evidence>
<sequence>MTRPDVVAVCGSRREGSYTRRALRTALDAAAEAGADTELLDLRTIDLPPFDPDAEEGEAVTEFKRRVREADAVILGSPVYHGSYSATLKDALDYCGKDEFTDATVGLLATAGGGSYASTFDHLRTVVRSVHGWTIPTQVGIRGAYDKFDGSEVVEPGLEDRIRKLGREVAANADVAPAARRERGVVAAVDCDD</sequence>
<dbReference type="GO" id="GO:0010181">
    <property type="term" value="F:FMN binding"/>
    <property type="evidence" value="ECO:0007669"/>
    <property type="project" value="TreeGrafter"/>
</dbReference>
<dbReference type="Pfam" id="PF03358">
    <property type="entry name" value="FMN_red"/>
    <property type="match status" value="1"/>
</dbReference>
<keyword evidence="5" id="KW-1185">Reference proteome</keyword>
<dbReference type="OrthoDB" id="9059at2157"/>
<dbReference type="PANTHER" id="PTHR30543:SF21">
    <property type="entry name" value="NAD(P)H-DEPENDENT FMN REDUCTASE LOT6"/>
    <property type="match status" value="1"/>
</dbReference>
<feature type="domain" description="NADPH-dependent FMN reductase-like" evidence="3">
    <location>
        <begin position="5"/>
        <end position="144"/>
    </location>
</feature>
<comment type="cofactor">
    <cofactor evidence="1">
        <name>[4Fe-4S] cluster</name>
        <dbReference type="ChEBI" id="CHEBI:49883"/>
    </cofactor>
</comment>